<feature type="domain" description="TonB C-terminal" evidence="10">
    <location>
        <begin position="65"/>
        <end position="150"/>
    </location>
</feature>
<evidence type="ECO:0000256" key="4">
    <source>
        <dbReference type="ARBA" id="ARBA00022475"/>
    </source>
</evidence>
<dbReference type="NCBIfam" id="TIGR01352">
    <property type="entry name" value="tonB_Cterm"/>
    <property type="match status" value="1"/>
</dbReference>
<gene>
    <name evidence="11" type="ORF">HDF09_001032</name>
</gene>
<keyword evidence="8" id="KW-1133">Transmembrane helix</keyword>
<evidence type="ECO:0000259" key="10">
    <source>
        <dbReference type="Pfam" id="PF03544"/>
    </source>
</evidence>
<evidence type="ECO:0000256" key="7">
    <source>
        <dbReference type="ARBA" id="ARBA00022927"/>
    </source>
</evidence>
<comment type="caution">
    <text evidence="11">The sequence shown here is derived from an EMBL/GenBank/DDBJ whole genome shotgun (WGS) entry which is preliminary data.</text>
</comment>
<dbReference type="GO" id="GO:0098797">
    <property type="term" value="C:plasma membrane protein complex"/>
    <property type="evidence" value="ECO:0007669"/>
    <property type="project" value="TreeGrafter"/>
</dbReference>
<dbReference type="EMBL" id="JACHDY010000001">
    <property type="protein sequence ID" value="MBB5316382.1"/>
    <property type="molecule type" value="Genomic_DNA"/>
</dbReference>
<keyword evidence="7" id="KW-0653">Protein transport</keyword>
<dbReference type="GO" id="GO:0031992">
    <property type="term" value="F:energy transducer activity"/>
    <property type="evidence" value="ECO:0007669"/>
    <property type="project" value="TreeGrafter"/>
</dbReference>
<dbReference type="InterPro" id="IPR006260">
    <property type="entry name" value="TonB/TolA_C"/>
</dbReference>
<evidence type="ECO:0000256" key="5">
    <source>
        <dbReference type="ARBA" id="ARBA00022519"/>
    </source>
</evidence>
<dbReference type="Pfam" id="PF03544">
    <property type="entry name" value="TonB_C"/>
    <property type="match status" value="1"/>
</dbReference>
<keyword evidence="12" id="KW-1185">Reference proteome</keyword>
<name>A0A7W8IFR3_9BACT</name>
<dbReference type="Proteomes" id="UP000568106">
    <property type="component" value="Unassembled WGS sequence"/>
</dbReference>
<keyword evidence="4" id="KW-1003">Cell membrane</keyword>
<dbReference type="GO" id="GO:0055085">
    <property type="term" value="P:transmembrane transport"/>
    <property type="evidence" value="ECO:0007669"/>
    <property type="project" value="InterPro"/>
</dbReference>
<evidence type="ECO:0000256" key="2">
    <source>
        <dbReference type="ARBA" id="ARBA00006555"/>
    </source>
</evidence>
<dbReference type="InterPro" id="IPR051045">
    <property type="entry name" value="TonB-dependent_transducer"/>
</dbReference>
<evidence type="ECO:0000256" key="3">
    <source>
        <dbReference type="ARBA" id="ARBA00022448"/>
    </source>
</evidence>
<evidence type="ECO:0000256" key="9">
    <source>
        <dbReference type="ARBA" id="ARBA00023136"/>
    </source>
</evidence>
<accession>A0A7W8IFR3</accession>
<dbReference type="AlphaFoldDB" id="A0A7W8IFR3"/>
<dbReference type="Gene3D" id="3.30.1150.10">
    <property type="match status" value="1"/>
</dbReference>
<evidence type="ECO:0000256" key="8">
    <source>
        <dbReference type="ARBA" id="ARBA00022989"/>
    </source>
</evidence>
<evidence type="ECO:0000313" key="12">
    <source>
        <dbReference type="Proteomes" id="UP000568106"/>
    </source>
</evidence>
<evidence type="ECO:0000256" key="1">
    <source>
        <dbReference type="ARBA" id="ARBA00004383"/>
    </source>
</evidence>
<dbReference type="InterPro" id="IPR037682">
    <property type="entry name" value="TonB_C"/>
</dbReference>
<keyword evidence="9" id="KW-0472">Membrane</keyword>
<proteinExistence type="inferred from homology"/>
<comment type="subcellular location">
    <subcellularLocation>
        <location evidence="1">Cell inner membrane</location>
        <topology evidence="1">Single-pass membrane protein</topology>
        <orientation evidence="1">Periplasmic side</orientation>
    </subcellularLocation>
</comment>
<dbReference type="PANTHER" id="PTHR33446">
    <property type="entry name" value="PROTEIN TONB-RELATED"/>
    <property type="match status" value="1"/>
</dbReference>
<dbReference type="SUPFAM" id="SSF74653">
    <property type="entry name" value="TolA/TonB C-terminal domain"/>
    <property type="match status" value="1"/>
</dbReference>
<keyword evidence="5" id="KW-0997">Cell inner membrane</keyword>
<dbReference type="GO" id="GO:0015031">
    <property type="term" value="P:protein transport"/>
    <property type="evidence" value="ECO:0007669"/>
    <property type="project" value="UniProtKB-KW"/>
</dbReference>
<dbReference type="PANTHER" id="PTHR33446:SF2">
    <property type="entry name" value="PROTEIN TONB"/>
    <property type="match status" value="1"/>
</dbReference>
<organism evidence="11 12">
    <name type="scientific">Tunturiibacter empetritectus</name>
    <dbReference type="NCBI Taxonomy" id="3069691"/>
    <lineage>
        <taxon>Bacteria</taxon>
        <taxon>Pseudomonadati</taxon>
        <taxon>Acidobacteriota</taxon>
        <taxon>Terriglobia</taxon>
        <taxon>Terriglobales</taxon>
        <taxon>Acidobacteriaceae</taxon>
        <taxon>Tunturiibacter</taxon>
    </lineage>
</organism>
<comment type="similarity">
    <text evidence="2">Belongs to the TonB family.</text>
</comment>
<evidence type="ECO:0000313" key="11">
    <source>
        <dbReference type="EMBL" id="MBB5316382.1"/>
    </source>
</evidence>
<keyword evidence="6" id="KW-0812">Transmembrane</keyword>
<evidence type="ECO:0000256" key="6">
    <source>
        <dbReference type="ARBA" id="ARBA00022692"/>
    </source>
</evidence>
<sequence length="155" mass="16747">MSFGHVARIAGLSIGLFFLPSRAHSELLQAASIEPGPPGIPAPARTDIVPPGKNMTAPILIHSVEPRYPASAQRSSSPEIVIVNCYIELDGTTSNVHAVRITVARESDVNNYAKSLEDSAVEAVKHYKFKPAKKDGKPVPVELNVDVTFSTRSYR</sequence>
<reference evidence="11" key="1">
    <citation type="submission" date="2020-08" db="EMBL/GenBank/DDBJ databases">
        <title>Genomic Encyclopedia of Type Strains, Phase IV (KMG-V): Genome sequencing to study the core and pangenomes of soil and plant-associated prokaryotes.</title>
        <authorList>
            <person name="Whitman W."/>
        </authorList>
    </citation>
    <scope>NUCLEOTIDE SEQUENCE [LARGE SCALE GENOMIC DNA]</scope>
    <source>
        <strain evidence="11">M8UP27</strain>
    </source>
</reference>
<protein>
    <submittedName>
        <fullName evidence="11">Protein TonB</fullName>
    </submittedName>
</protein>
<keyword evidence="3" id="KW-0813">Transport</keyword>